<protein>
    <submittedName>
        <fullName evidence="1">Uncharacterized protein</fullName>
    </submittedName>
</protein>
<dbReference type="RefSeq" id="WP_327787376.1">
    <property type="nucleotide sequence ID" value="NZ_JARGEQ010000006.1"/>
</dbReference>
<reference evidence="1 2" key="1">
    <citation type="submission" date="2023-03" db="EMBL/GenBank/DDBJ databases">
        <title>YIM 152171 draft genome.</title>
        <authorList>
            <person name="Yang Z."/>
        </authorList>
    </citation>
    <scope>NUCLEOTIDE SEQUENCE [LARGE SCALE GENOMIC DNA]</scope>
    <source>
        <strain evidence="1 2">YIM 152171</strain>
    </source>
</reference>
<keyword evidence="2" id="KW-1185">Reference proteome</keyword>
<dbReference type="AlphaFoldDB" id="A0AAP3XPD9"/>
<gene>
    <name evidence="1" type="ORF">PZ740_01050</name>
</gene>
<proteinExistence type="predicted"/>
<comment type="caution">
    <text evidence="1">The sequence shown here is derived from an EMBL/GenBank/DDBJ whole genome shotgun (WGS) entry which is preliminary data.</text>
</comment>
<name>A0AAP3XPD9_9PROT</name>
<evidence type="ECO:0000313" key="1">
    <source>
        <dbReference type="EMBL" id="MDF1584968.1"/>
    </source>
</evidence>
<evidence type="ECO:0000313" key="2">
    <source>
        <dbReference type="Proteomes" id="UP001301140"/>
    </source>
</evidence>
<accession>A0AAP3XPD9</accession>
<dbReference type="EMBL" id="JARGEQ010000006">
    <property type="protein sequence ID" value="MDF1584968.1"/>
    <property type="molecule type" value="Genomic_DNA"/>
</dbReference>
<dbReference type="Proteomes" id="UP001301140">
    <property type="component" value="Unassembled WGS sequence"/>
</dbReference>
<sequence length="78" mass="8387">MTEAKEGSDLAADAEILWLSQQLAAQDDPHDRALALCCLEELAREAPPIVARRAAGVLAASFGIDPRELPPRLPAARR</sequence>
<organism evidence="1 2">
    <name type="scientific">Marinimicrococcus flavescens</name>
    <dbReference type="NCBI Taxonomy" id="3031815"/>
    <lineage>
        <taxon>Bacteria</taxon>
        <taxon>Pseudomonadati</taxon>
        <taxon>Pseudomonadota</taxon>
        <taxon>Alphaproteobacteria</taxon>
        <taxon>Geminicoccales</taxon>
        <taxon>Geminicoccaceae</taxon>
        <taxon>Marinimicrococcus</taxon>
    </lineage>
</organism>